<gene>
    <name evidence="1" type="ORF">IJ22_13770</name>
</gene>
<evidence type="ECO:0000313" key="2">
    <source>
        <dbReference type="Proteomes" id="UP000061660"/>
    </source>
</evidence>
<dbReference type="Proteomes" id="UP000061660">
    <property type="component" value="Chromosome"/>
</dbReference>
<keyword evidence="2" id="KW-1185">Reference proteome</keyword>
<accession>A0A0U2U5R7</accession>
<dbReference type="PATRIC" id="fig|162209.4.peg.1459"/>
<reference evidence="2" key="1">
    <citation type="submission" date="2015-12" db="EMBL/GenBank/DDBJ databases">
        <title>Complete genome sequences of two moderately thermophilic Paenibacillus species.</title>
        <authorList>
            <person name="Butler R.III."/>
            <person name="Wang J."/>
            <person name="Stark B.C."/>
            <person name="Pombert J.-F."/>
        </authorList>
    </citation>
    <scope>NUCLEOTIDE SEQUENCE [LARGE SCALE GENOMIC DNA]</scope>
    <source>
        <strain evidence="2">32O-Y</strain>
    </source>
</reference>
<reference evidence="1 2" key="2">
    <citation type="journal article" date="2016" name="Genome Announc.">
        <title>Complete Genome Sequences of Two Interactive Moderate Thermophiles, Paenibacillus napthalenovorans 32O-Y and Paenibacillus sp. 32O-W.</title>
        <authorList>
            <person name="Butler R.R.III."/>
            <person name="Wang J."/>
            <person name="Stark B.C."/>
            <person name="Pombert J.F."/>
        </authorList>
    </citation>
    <scope>NUCLEOTIDE SEQUENCE [LARGE SCALE GENOMIC DNA]</scope>
    <source>
        <strain evidence="1 2">32O-Y</strain>
    </source>
</reference>
<name>A0A0U2U5R7_9BACL</name>
<protein>
    <submittedName>
        <fullName evidence="1">Uncharacterized protein</fullName>
    </submittedName>
</protein>
<organism evidence="1 2">
    <name type="scientific">Paenibacillus naphthalenovorans</name>
    <dbReference type="NCBI Taxonomy" id="162209"/>
    <lineage>
        <taxon>Bacteria</taxon>
        <taxon>Bacillati</taxon>
        <taxon>Bacillota</taxon>
        <taxon>Bacilli</taxon>
        <taxon>Bacillales</taxon>
        <taxon>Paenibacillaceae</taxon>
        <taxon>Paenibacillus</taxon>
    </lineage>
</organism>
<sequence length="176" mass="20190">MGTRLLSEHMIKKQYPHLRYVRIHTDGNNKATIYAWNDNLQLPDKEITKLKKFASGYLPQHVCYQVKSYDKIEADRVPQVGELPEAVVQAAMSRGLNQNRIVEVMNELFSNGRMTFNSYDMITGTIHFDLCSSVPFTVMEKELIRRYLYEITPLGAASEVNYCQEPVGDDKPADLI</sequence>
<dbReference type="KEGG" id="pnp:IJ22_13770"/>
<dbReference type="RefSeq" id="WP_235594273.1">
    <property type="nucleotide sequence ID" value="NZ_CP013652.1"/>
</dbReference>
<proteinExistence type="predicted"/>
<dbReference type="EMBL" id="CP013652">
    <property type="protein sequence ID" value="ALS21753.1"/>
    <property type="molecule type" value="Genomic_DNA"/>
</dbReference>
<dbReference type="AlphaFoldDB" id="A0A0U2U5R7"/>
<evidence type="ECO:0000313" key="1">
    <source>
        <dbReference type="EMBL" id="ALS21753.1"/>
    </source>
</evidence>